<sequence length="112" mass="11749">MREDVDRRLSTVLASTVDEKLTLSAPGVTVHQLGDFAGLVALERGLDDAIWTPRQAGQATKVAAVPSHHTMAATTVLTGANLQQPGTSSPHPSLVMYIPHLLGTPSLSAITD</sequence>
<name>A0ABR2UIU1_9PEZI</name>
<comment type="caution">
    <text evidence="1">The sequence shown here is derived from an EMBL/GenBank/DDBJ whole genome shotgun (WGS) entry which is preliminary data.</text>
</comment>
<proteinExistence type="predicted"/>
<evidence type="ECO:0000313" key="1">
    <source>
        <dbReference type="EMBL" id="KAK9414284.1"/>
    </source>
</evidence>
<accession>A0ABR2UIU1</accession>
<organism evidence="1 2">
    <name type="scientific">Seiridium unicorne</name>
    <dbReference type="NCBI Taxonomy" id="138068"/>
    <lineage>
        <taxon>Eukaryota</taxon>
        <taxon>Fungi</taxon>
        <taxon>Dikarya</taxon>
        <taxon>Ascomycota</taxon>
        <taxon>Pezizomycotina</taxon>
        <taxon>Sordariomycetes</taxon>
        <taxon>Xylariomycetidae</taxon>
        <taxon>Amphisphaeriales</taxon>
        <taxon>Sporocadaceae</taxon>
        <taxon>Seiridium</taxon>
    </lineage>
</organism>
<protein>
    <submittedName>
        <fullName evidence="1">Uncharacterized protein</fullName>
    </submittedName>
</protein>
<keyword evidence="2" id="KW-1185">Reference proteome</keyword>
<dbReference type="EMBL" id="JARVKF010000429">
    <property type="protein sequence ID" value="KAK9414284.1"/>
    <property type="molecule type" value="Genomic_DNA"/>
</dbReference>
<dbReference type="Proteomes" id="UP001408356">
    <property type="component" value="Unassembled WGS sequence"/>
</dbReference>
<reference evidence="1 2" key="1">
    <citation type="journal article" date="2024" name="J. Plant Pathol.">
        <title>Sequence and assembly of the genome of Seiridium unicorne, isolate CBS 538.82, causal agent of cypress canker disease.</title>
        <authorList>
            <person name="Scali E."/>
            <person name="Rocca G.D."/>
            <person name="Danti R."/>
            <person name="Garbelotto M."/>
            <person name="Barberini S."/>
            <person name="Baroncelli R."/>
            <person name="Emiliani G."/>
        </authorList>
    </citation>
    <scope>NUCLEOTIDE SEQUENCE [LARGE SCALE GENOMIC DNA]</scope>
    <source>
        <strain evidence="1 2">BM-138-508</strain>
    </source>
</reference>
<gene>
    <name evidence="1" type="ORF">SUNI508_02383</name>
</gene>
<evidence type="ECO:0000313" key="2">
    <source>
        <dbReference type="Proteomes" id="UP001408356"/>
    </source>
</evidence>